<evidence type="ECO:0000313" key="2">
    <source>
        <dbReference type="Proteomes" id="UP001576774"/>
    </source>
</evidence>
<proteinExistence type="predicted"/>
<dbReference type="EMBL" id="JBHFNQ010000235">
    <property type="protein sequence ID" value="MFB2881700.1"/>
    <property type="molecule type" value="Genomic_DNA"/>
</dbReference>
<comment type="caution">
    <text evidence="1">The sequence shown here is derived from an EMBL/GenBank/DDBJ whole genome shotgun (WGS) entry which is preliminary data.</text>
</comment>
<name>A0ABV4XFW7_9CYAN</name>
<accession>A0ABV4XFW7</accession>
<dbReference type="Proteomes" id="UP001576774">
    <property type="component" value="Unassembled WGS sequence"/>
</dbReference>
<protein>
    <submittedName>
        <fullName evidence="1">Glycogen debranching protein</fullName>
    </submittedName>
</protein>
<gene>
    <name evidence="1" type="ORF">ACE1CC_33020</name>
</gene>
<dbReference type="RefSeq" id="WP_413274674.1">
    <property type="nucleotide sequence ID" value="NZ_JBHFNQ010000235.1"/>
</dbReference>
<evidence type="ECO:0000313" key="1">
    <source>
        <dbReference type="EMBL" id="MFB2881700.1"/>
    </source>
</evidence>
<organism evidence="1 2">
    <name type="scientific">Floridaenema aerugineum BLCC-F46</name>
    <dbReference type="NCBI Taxonomy" id="3153654"/>
    <lineage>
        <taxon>Bacteria</taxon>
        <taxon>Bacillati</taxon>
        <taxon>Cyanobacteriota</taxon>
        <taxon>Cyanophyceae</taxon>
        <taxon>Oscillatoriophycideae</taxon>
        <taxon>Aerosakkonematales</taxon>
        <taxon>Aerosakkonemataceae</taxon>
        <taxon>Floridanema</taxon>
        <taxon>Floridanema aerugineum</taxon>
    </lineage>
</organism>
<reference evidence="1 2" key="1">
    <citation type="submission" date="2024-09" db="EMBL/GenBank/DDBJ databases">
        <title>Floridaenema gen nov. (Aerosakkonemataceae, Aerosakkonematales ord. nov., Cyanobacteria) from benthic tropical and subtropical fresh waters, with the description of four new species.</title>
        <authorList>
            <person name="Moretto J.A."/>
            <person name="Berthold D.E."/>
            <person name="Lefler F.W."/>
            <person name="Huang I.-S."/>
            <person name="Laughinghouse H. IV."/>
        </authorList>
    </citation>
    <scope>NUCLEOTIDE SEQUENCE [LARGE SCALE GENOMIC DNA]</scope>
    <source>
        <strain evidence="1 2">BLCC-F46</strain>
    </source>
</reference>
<keyword evidence="2" id="KW-1185">Reference proteome</keyword>
<sequence length="68" mass="7742">MTIWVNEQIDPSGIIYSCIATCDEEQAKDCHKSFQENLTEEQKLAGWVVSLRTVESWEEVPVSALKLN</sequence>